<evidence type="ECO:0000259" key="3">
    <source>
        <dbReference type="PROSITE" id="PS01203"/>
    </source>
</evidence>
<dbReference type="InterPro" id="IPR002087">
    <property type="entry name" value="Anti_prolifrtn"/>
</dbReference>
<dbReference type="FunFam" id="3.90.640.90:FF:000002">
    <property type="entry name" value="BTG anti-proliferation factor 4"/>
    <property type="match status" value="1"/>
</dbReference>
<dbReference type="PANTHER" id="PTHR22978:SF44">
    <property type="entry name" value="PROTEIN BTG3-LIKE PROTEIN"/>
    <property type="match status" value="1"/>
</dbReference>
<dbReference type="AlphaFoldDB" id="A0AAE1HDX3"/>
<dbReference type="Pfam" id="PF07742">
    <property type="entry name" value="BTG"/>
    <property type="match status" value="1"/>
</dbReference>
<reference evidence="4" key="1">
    <citation type="submission" date="2021-07" db="EMBL/GenBank/DDBJ databases">
        <authorList>
            <person name="Catto M.A."/>
            <person name="Jacobson A."/>
            <person name="Kennedy G."/>
            <person name="Labadie P."/>
            <person name="Hunt B.G."/>
            <person name="Srinivasan R."/>
        </authorList>
    </citation>
    <scope>NUCLEOTIDE SEQUENCE</scope>
    <source>
        <strain evidence="4">PL_HMW_Pooled</strain>
        <tissue evidence="4">Head</tissue>
    </source>
</reference>
<organism evidence="4 5">
    <name type="scientific">Frankliniella fusca</name>
    <dbReference type="NCBI Taxonomy" id="407009"/>
    <lineage>
        <taxon>Eukaryota</taxon>
        <taxon>Metazoa</taxon>
        <taxon>Ecdysozoa</taxon>
        <taxon>Arthropoda</taxon>
        <taxon>Hexapoda</taxon>
        <taxon>Insecta</taxon>
        <taxon>Pterygota</taxon>
        <taxon>Neoptera</taxon>
        <taxon>Paraneoptera</taxon>
        <taxon>Thysanoptera</taxon>
        <taxon>Terebrantia</taxon>
        <taxon>Thripoidea</taxon>
        <taxon>Thripidae</taxon>
        <taxon>Frankliniella</taxon>
    </lineage>
</organism>
<dbReference type="EMBL" id="JAHWGI010000979">
    <property type="protein sequence ID" value="KAK3919586.1"/>
    <property type="molecule type" value="Genomic_DNA"/>
</dbReference>
<dbReference type="SMART" id="SM00099">
    <property type="entry name" value="btg1"/>
    <property type="match status" value="1"/>
</dbReference>
<feature type="compositionally biased region" description="Low complexity" evidence="2">
    <location>
        <begin position="207"/>
        <end position="233"/>
    </location>
</feature>
<accession>A0AAE1HDX3</accession>
<comment type="similarity">
    <text evidence="1">Belongs to the BTG family.</text>
</comment>
<reference evidence="4" key="2">
    <citation type="journal article" date="2023" name="BMC Genomics">
        <title>Pest status, molecular evolution, and epigenetic factors derived from the genome assembly of Frankliniella fusca, a thysanopteran phytovirus vector.</title>
        <authorList>
            <person name="Catto M.A."/>
            <person name="Labadie P.E."/>
            <person name="Jacobson A.L."/>
            <person name="Kennedy G.G."/>
            <person name="Srinivasan R."/>
            <person name="Hunt B.G."/>
        </authorList>
    </citation>
    <scope>NUCLEOTIDE SEQUENCE</scope>
    <source>
        <strain evidence="4">PL_HMW_Pooled</strain>
    </source>
</reference>
<evidence type="ECO:0000256" key="1">
    <source>
        <dbReference type="ARBA" id="ARBA00007989"/>
    </source>
</evidence>
<feature type="domain" description="Anti-proliferative protein" evidence="3">
    <location>
        <begin position="88"/>
        <end position="107"/>
    </location>
</feature>
<evidence type="ECO:0000313" key="4">
    <source>
        <dbReference type="EMBL" id="KAK3919586.1"/>
    </source>
</evidence>
<dbReference type="PROSITE" id="PS01203">
    <property type="entry name" value="BTG_2"/>
    <property type="match status" value="1"/>
</dbReference>
<gene>
    <name evidence="4" type="ORF">KUF71_008713</name>
</gene>
<dbReference type="PRINTS" id="PR00310">
    <property type="entry name" value="ANTIPRLFBTG1"/>
</dbReference>
<name>A0AAE1HDX3_9NEOP</name>
<dbReference type="Gene3D" id="3.90.640.90">
    <property type="entry name" value="Anti-proliferative protein, N-terminal domain"/>
    <property type="match status" value="1"/>
</dbReference>
<dbReference type="GO" id="GO:0005634">
    <property type="term" value="C:nucleus"/>
    <property type="evidence" value="ECO:0007669"/>
    <property type="project" value="TreeGrafter"/>
</dbReference>
<feature type="compositionally biased region" description="Low complexity" evidence="2">
    <location>
        <begin position="157"/>
        <end position="172"/>
    </location>
</feature>
<evidence type="ECO:0000256" key="2">
    <source>
        <dbReference type="SAM" id="MobiDB-lite"/>
    </source>
</evidence>
<proteinExistence type="inferred from homology"/>
<dbReference type="GO" id="GO:0005737">
    <property type="term" value="C:cytoplasm"/>
    <property type="evidence" value="ECO:0007669"/>
    <property type="project" value="TreeGrafter"/>
</dbReference>
<dbReference type="PANTHER" id="PTHR22978">
    <property type="entry name" value="B-CELL TRANSLOCATION GENE"/>
    <property type="match status" value="1"/>
</dbReference>
<keyword evidence="5" id="KW-1185">Reference proteome</keyword>
<comment type="caution">
    <text evidence="4">The sequence shown here is derived from an EMBL/GenBank/DDBJ whole genome shotgun (WGS) entry which is preliminary data.</text>
</comment>
<feature type="region of interest" description="Disordered" evidence="2">
    <location>
        <begin position="140"/>
        <end position="249"/>
    </location>
</feature>
<dbReference type="Proteomes" id="UP001219518">
    <property type="component" value="Unassembled WGS sequence"/>
</dbReference>
<dbReference type="InterPro" id="IPR036054">
    <property type="entry name" value="BTG-like_sf"/>
</dbReference>
<feature type="compositionally biased region" description="Low complexity" evidence="2">
    <location>
        <begin position="187"/>
        <end position="200"/>
    </location>
</feature>
<dbReference type="InterPro" id="IPR033332">
    <property type="entry name" value="BTG"/>
</dbReference>
<dbReference type="SUPFAM" id="SSF160696">
    <property type="entry name" value="BTG domain-like"/>
    <property type="match status" value="1"/>
</dbReference>
<sequence length="300" mass="33190">MRDEISAAVLFLVRLIERSDKCNQAQLEGFKTHLSDLLMQRFENHWFPEKPCKGQGYRCIRVNECSRRDAILERAAIACGMKYEDLKLPVELTIWVDPKEVCCRFGEHKGSYCTLASFPGQDSEVKLVVENCPPEVKLETTAATEKSPVTAKTPQVSAPSSPTLPASSPQSPVSTTVLSSVKDTKTRGTSTASSSTSSGTNVNQRTSNSSASNSNPSQGSNNHNNRPRNQNSPKQGSKSGGRKMWPPGPAYQHPLQSWYNMIPPHPWMPASPPPYMIRSPPRSAHPNRYHWSPHKPALKV</sequence>
<evidence type="ECO:0000313" key="5">
    <source>
        <dbReference type="Proteomes" id="UP001219518"/>
    </source>
</evidence>
<protein>
    <submittedName>
        <fullName evidence="4">Maternal B9.15 protein</fullName>
    </submittedName>
</protein>